<evidence type="ECO:0000256" key="2">
    <source>
        <dbReference type="SAM" id="SignalP"/>
    </source>
</evidence>
<dbReference type="Proteomes" id="UP001190700">
    <property type="component" value="Unassembled WGS sequence"/>
</dbReference>
<dbReference type="AlphaFoldDB" id="A0AAE0G5U6"/>
<keyword evidence="4" id="KW-1185">Reference proteome</keyword>
<organism evidence="3 4">
    <name type="scientific">Cymbomonas tetramitiformis</name>
    <dbReference type="NCBI Taxonomy" id="36881"/>
    <lineage>
        <taxon>Eukaryota</taxon>
        <taxon>Viridiplantae</taxon>
        <taxon>Chlorophyta</taxon>
        <taxon>Pyramimonadophyceae</taxon>
        <taxon>Pyramimonadales</taxon>
        <taxon>Pyramimonadaceae</taxon>
        <taxon>Cymbomonas</taxon>
    </lineage>
</organism>
<evidence type="ECO:0000256" key="1">
    <source>
        <dbReference type="SAM" id="MobiDB-lite"/>
    </source>
</evidence>
<evidence type="ECO:0000313" key="4">
    <source>
        <dbReference type="Proteomes" id="UP001190700"/>
    </source>
</evidence>
<gene>
    <name evidence="3" type="ORF">CYMTET_19522</name>
</gene>
<feature type="region of interest" description="Disordered" evidence="1">
    <location>
        <begin position="89"/>
        <end position="130"/>
    </location>
</feature>
<feature type="chain" id="PRO_5042200972" evidence="2">
    <location>
        <begin position="19"/>
        <end position="130"/>
    </location>
</feature>
<feature type="compositionally biased region" description="Acidic residues" evidence="1">
    <location>
        <begin position="94"/>
        <end position="114"/>
    </location>
</feature>
<proteinExistence type="predicted"/>
<keyword evidence="2" id="KW-0732">Signal</keyword>
<name>A0AAE0G5U6_9CHLO</name>
<accession>A0AAE0G5U6</accession>
<sequence length="130" mass="14670">MNFIVMMCVLNFFFTIIGDGIGGTDEDRQAPSLAGQRRISTWQASRRMEKAAAAESVFEGIWNLVYADLRRQALYPIRKRHVMQLLEMTKEEGNTLDEEGEPDGESESSEDGEIVEARMKAIHPSHSPSH</sequence>
<dbReference type="EMBL" id="LGRX02009116">
    <property type="protein sequence ID" value="KAK3272170.1"/>
    <property type="molecule type" value="Genomic_DNA"/>
</dbReference>
<comment type="caution">
    <text evidence="3">The sequence shown here is derived from an EMBL/GenBank/DDBJ whole genome shotgun (WGS) entry which is preliminary data.</text>
</comment>
<reference evidence="3 4" key="1">
    <citation type="journal article" date="2015" name="Genome Biol. Evol.">
        <title>Comparative Genomics of a Bacterivorous Green Alga Reveals Evolutionary Causalities and Consequences of Phago-Mixotrophic Mode of Nutrition.</title>
        <authorList>
            <person name="Burns J.A."/>
            <person name="Paasch A."/>
            <person name="Narechania A."/>
            <person name="Kim E."/>
        </authorList>
    </citation>
    <scope>NUCLEOTIDE SEQUENCE [LARGE SCALE GENOMIC DNA]</scope>
    <source>
        <strain evidence="3 4">PLY_AMNH</strain>
    </source>
</reference>
<feature type="signal peptide" evidence="2">
    <location>
        <begin position="1"/>
        <end position="18"/>
    </location>
</feature>
<protein>
    <submittedName>
        <fullName evidence="3">Uncharacterized protein</fullName>
    </submittedName>
</protein>
<evidence type="ECO:0000313" key="3">
    <source>
        <dbReference type="EMBL" id="KAK3272170.1"/>
    </source>
</evidence>